<comment type="similarity">
    <text evidence="11">Belongs to the G-protein coupled receptor 1 family.</text>
</comment>
<proteinExistence type="inferred from homology"/>
<reference evidence="15" key="3">
    <citation type="submission" date="2015-06" db="UniProtKB">
        <authorList>
            <consortium name="EnsemblMetazoa"/>
        </authorList>
    </citation>
    <scope>IDENTIFICATION</scope>
</reference>
<reference evidence="14 16" key="2">
    <citation type="journal article" date="2013" name="Nature">
        <title>Insights into bilaterian evolution from three spiralian genomes.</title>
        <authorList>
            <person name="Simakov O."/>
            <person name="Marletaz F."/>
            <person name="Cho S.J."/>
            <person name="Edsinger-Gonzales E."/>
            <person name="Havlak P."/>
            <person name="Hellsten U."/>
            <person name="Kuo D.H."/>
            <person name="Larsson T."/>
            <person name="Lv J."/>
            <person name="Arendt D."/>
            <person name="Savage R."/>
            <person name="Osoegawa K."/>
            <person name="de Jong P."/>
            <person name="Grimwood J."/>
            <person name="Chapman J.A."/>
            <person name="Shapiro H."/>
            <person name="Aerts A."/>
            <person name="Otillar R.P."/>
            <person name="Terry A.Y."/>
            <person name="Boore J.L."/>
            <person name="Grigoriev I.V."/>
            <person name="Lindberg D.R."/>
            <person name="Seaver E.C."/>
            <person name="Weisblat D.A."/>
            <person name="Putnam N.H."/>
            <person name="Rokhsar D.S."/>
        </authorList>
    </citation>
    <scope>NUCLEOTIDE SEQUENCE</scope>
</reference>
<dbReference type="STRING" id="6412.T1FY14"/>
<feature type="transmembrane region" description="Helical" evidence="12">
    <location>
        <begin position="176"/>
        <end position="205"/>
    </location>
</feature>
<evidence type="ECO:0000313" key="15">
    <source>
        <dbReference type="EnsemblMetazoa" id="HelroP64929"/>
    </source>
</evidence>
<keyword evidence="16" id="KW-1185">Reference proteome</keyword>
<dbReference type="PANTHER" id="PTHR45695:SF23">
    <property type="entry name" value="GALANIN-LIKE G-PROTEIN COUPLED RECEPTOR NPR-9"/>
    <property type="match status" value="1"/>
</dbReference>
<evidence type="ECO:0000256" key="4">
    <source>
        <dbReference type="ARBA" id="ARBA00022989"/>
    </source>
</evidence>
<keyword evidence="9" id="KW-0325">Glycoprotein</keyword>
<dbReference type="Gene3D" id="1.20.1070.10">
    <property type="entry name" value="Rhodopsin 7-helix transmembrane proteins"/>
    <property type="match status" value="1"/>
</dbReference>
<evidence type="ECO:0000256" key="9">
    <source>
        <dbReference type="ARBA" id="ARBA00023180"/>
    </source>
</evidence>
<protein>
    <recommendedName>
        <fullName evidence="13">G-protein coupled receptors family 1 profile domain-containing protein</fullName>
    </recommendedName>
</protein>
<dbReference type="HOGENOM" id="CLU_009579_6_4_1"/>
<dbReference type="GeneID" id="20213712"/>
<dbReference type="InterPro" id="IPR000405">
    <property type="entry name" value="Galanin_rcpt"/>
</dbReference>
<dbReference type="GO" id="GO:0007218">
    <property type="term" value="P:neuropeptide signaling pathway"/>
    <property type="evidence" value="ECO:0000318"/>
    <property type="project" value="GO_Central"/>
</dbReference>
<dbReference type="CDD" id="cd15096">
    <property type="entry name" value="7tmA_AstA_R_insect"/>
    <property type="match status" value="1"/>
</dbReference>
<feature type="domain" description="G-protein coupled receptors family 1 profile" evidence="13">
    <location>
        <begin position="31"/>
        <end position="289"/>
    </location>
</feature>
<dbReference type="EMBL" id="AMQM01000640">
    <property type="status" value="NOT_ANNOTATED_CDS"/>
    <property type="molecule type" value="Genomic_DNA"/>
</dbReference>
<evidence type="ECO:0000256" key="10">
    <source>
        <dbReference type="ARBA" id="ARBA00023224"/>
    </source>
</evidence>
<dbReference type="SMART" id="SM01381">
    <property type="entry name" value="7TM_GPCR_Srsx"/>
    <property type="match status" value="1"/>
</dbReference>
<keyword evidence="6 12" id="KW-0472">Membrane</keyword>
<organism evidence="15 16">
    <name type="scientific">Helobdella robusta</name>
    <name type="common">Californian leech</name>
    <dbReference type="NCBI Taxonomy" id="6412"/>
    <lineage>
        <taxon>Eukaryota</taxon>
        <taxon>Metazoa</taxon>
        <taxon>Spiralia</taxon>
        <taxon>Lophotrochozoa</taxon>
        <taxon>Annelida</taxon>
        <taxon>Clitellata</taxon>
        <taxon>Hirudinea</taxon>
        <taxon>Rhynchobdellida</taxon>
        <taxon>Glossiphoniidae</taxon>
        <taxon>Helobdella</taxon>
    </lineage>
</organism>
<gene>
    <name evidence="15" type="primary">20213712</name>
    <name evidence="14" type="ORF">HELRODRAFT_64929</name>
</gene>
<comment type="subcellular location">
    <subcellularLocation>
        <location evidence="1">Cell membrane</location>
        <topology evidence="1">Multi-pass membrane protein</topology>
    </subcellularLocation>
</comment>
<dbReference type="RefSeq" id="XP_009015845.1">
    <property type="nucleotide sequence ID" value="XM_009017597.1"/>
</dbReference>
<dbReference type="EMBL" id="KB096324">
    <property type="protein sequence ID" value="ESO06477.1"/>
    <property type="molecule type" value="Genomic_DNA"/>
</dbReference>
<name>T1FY14_HELRO</name>
<feature type="transmembrane region" description="Helical" evidence="12">
    <location>
        <begin position="89"/>
        <end position="109"/>
    </location>
</feature>
<keyword evidence="10 11" id="KW-0807">Transducer</keyword>
<dbReference type="InterPro" id="IPR000276">
    <property type="entry name" value="GPCR_Rhodpsn"/>
</dbReference>
<dbReference type="SUPFAM" id="SSF81321">
    <property type="entry name" value="Family A G protein-coupled receptor-like"/>
    <property type="match status" value="1"/>
</dbReference>
<dbReference type="PANTHER" id="PTHR45695">
    <property type="entry name" value="LEUCOKININ RECEPTOR-RELATED"/>
    <property type="match status" value="1"/>
</dbReference>
<evidence type="ECO:0000313" key="14">
    <source>
        <dbReference type="EMBL" id="ESO06477.1"/>
    </source>
</evidence>
<dbReference type="EnsemblMetazoa" id="HelroT64929">
    <property type="protein sequence ID" value="HelroP64929"/>
    <property type="gene ID" value="HelroG64929"/>
</dbReference>
<evidence type="ECO:0000256" key="2">
    <source>
        <dbReference type="ARBA" id="ARBA00022475"/>
    </source>
</evidence>
<feature type="transmembrane region" description="Helical" evidence="12">
    <location>
        <begin position="270"/>
        <end position="292"/>
    </location>
</feature>
<dbReference type="OMA" id="ANDSMDY"/>
<dbReference type="GO" id="GO:0005886">
    <property type="term" value="C:plasma membrane"/>
    <property type="evidence" value="ECO:0000318"/>
    <property type="project" value="GO_Central"/>
</dbReference>
<dbReference type="PROSITE" id="PS50262">
    <property type="entry name" value="G_PROTEIN_RECEP_F1_2"/>
    <property type="match status" value="1"/>
</dbReference>
<keyword evidence="2" id="KW-1003">Cell membrane</keyword>
<evidence type="ECO:0000256" key="3">
    <source>
        <dbReference type="ARBA" id="ARBA00022692"/>
    </source>
</evidence>
<dbReference type="eggNOG" id="KOG3656">
    <property type="taxonomic scope" value="Eukaryota"/>
</dbReference>
<evidence type="ECO:0000256" key="12">
    <source>
        <dbReference type="SAM" id="Phobius"/>
    </source>
</evidence>
<dbReference type="GO" id="GO:0008528">
    <property type="term" value="F:G protein-coupled peptide receptor activity"/>
    <property type="evidence" value="ECO:0000318"/>
    <property type="project" value="GO_Central"/>
</dbReference>
<evidence type="ECO:0000256" key="8">
    <source>
        <dbReference type="ARBA" id="ARBA00023170"/>
    </source>
</evidence>
<dbReference type="InterPro" id="IPR017452">
    <property type="entry name" value="GPCR_Rhodpsn_7TM"/>
</dbReference>
<evidence type="ECO:0000313" key="16">
    <source>
        <dbReference type="Proteomes" id="UP000015101"/>
    </source>
</evidence>
<dbReference type="PRINTS" id="PR00663">
    <property type="entry name" value="GALANINR"/>
</dbReference>
<sequence>DDNVDFENFHYWVSIIVPVLFGFISIVGFVGNLMVIVSVIANRQMRHTTNLLIIHLAIADLLFIVFCVPFTAVSYAIPWPFGRVWCQIYQYMILVTAITSVYTLVLMSLDRFLAVCYPIQSIHIRTQRNTLIAIWLLTGIIMASLLPVVENFSVVNFSSLMCLDTRMRLDLDYAKTFHLCFFILGYAIPLGLVCLLYGLMLRRLVHGGNAKSGRIRKSNNDSKKRVTRLVVVVVSVFALCWLPVHVIFLVQSFSRQQKNDEDEELPIVSIKIAFQCLAYLNSCVNPVLYAFLSEQFRKSFMRFFGNCCPQHEVIRPQQSKKKQSEKQAERTVLQMGDGKKNDAMQMNDLNDLNNANNVSNENNGNKNVMAGSTETLLKDQEKLLEKNEKVEVVGALNSEPALEGAVENNVVAVAVADDENNIEKEI</sequence>
<feature type="transmembrane region" description="Helical" evidence="12">
    <location>
        <begin position="130"/>
        <end position="149"/>
    </location>
</feature>
<keyword evidence="5 11" id="KW-0297">G-protein coupled receptor</keyword>
<reference evidence="16" key="1">
    <citation type="submission" date="2012-12" db="EMBL/GenBank/DDBJ databases">
        <authorList>
            <person name="Hellsten U."/>
            <person name="Grimwood J."/>
            <person name="Chapman J.A."/>
            <person name="Shapiro H."/>
            <person name="Aerts A."/>
            <person name="Otillar R.P."/>
            <person name="Terry A.Y."/>
            <person name="Boore J.L."/>
            <person name="Simakov O."/>
            <person name="Marletaz F."/>
            <person name="Cho S.-J."/>
            <person name="Edsinger-Gonzales E."/>
            <person name="Havlak P."/>
            <person name="Kuo D.-H."/>
            <person name="Larsson T."/>
            <person name="Lv J."/>
            <person name="Arendt D."/>
            <person name="Savage R."/>
            <person name="Osoegawa K."/>
            <person name="de Jong P."/>
            <person name="Lindberg D.R."/>
            <person name="Seaver E.C."/>
            <person name="Weisblat D.A."/>
            <person name="Putnam N.H."/>
            <person name="Grigoriev I.V."/>
            <person name="Rokhsar D.S."/>
        </authorList>
    </citation>
    <scope>NUCLEOTIDE SEQUENCE</scope>
</reference>
<accession>T1FY14</accession>
<feature type="transmembrane region" description="Helical" evidence="12">
    <location>
        <begin position="12"/>
        <end position="40"/>
    </location>
</feature>
<evidence type="ECO:0000256" key="1">
    <source>
        <dbReference type="ARBA" id="ARBA00004651"/>
    </source>
</evidence>
<dbReference type="CTD" id="20213712"/>
<dbReference type="PRINTS" id="PR00237">
    <property type="entry name" value="GPCRRHODOPSN"/>
</dbReference>
<dbReference type="OrthoDB" id="2132067at2759"/>
<evidence type="ECO:0000256" key="11">
    <source>
        <dbReference type="RuleBase" id="RU000688"/>
    </source>
</evidence>
<keyword evidence="4 12" id="KW-1133">Transmembrane helix</keyword>
<dbReference type="InParanoid" id="T1FY14"/>
<dbReference type="FunCoup" id="T1FY14">
    <property type="interactions" value="147"/>
</dbReference>
<dbReference type="KEGG" id="hro:HELRODRAFT_64929"/>
<feature type="transmembrane region" description="Helical" evidence="12">
    <location>
        <begin position="226"/>
        <end position="250"/>
    </location>
</feature>
<dbReference type="Proteomes" id="UP000015101">
    <property type="component" value="Unassembled WGS sequence"/>
</dbReference>
<evidence type="ECO:0000256" key="6">
    <source>
        <dbReference type="ARBA" id="ARBA00023136"/>
    </source>
</evidence>
<keyword evidence="7" id="KW-1015">Disulfide bond</keyword>
<dbReference type="FunFam" id="1.20.1070.10:FF:000255">
    <property type="entry name" value="Allatostatin A receptor"/>
    <property type="match status" value="1"/>
</dbReference>
<evidence type="ECO:0000256" key="7">
    <source>
        <dbReference type="ARBA" id="ARBA00023157"/>
    </source>
</evidence>
<keyword evidence="3 11" id="KW-0812">Transmembrane</keyword>
<keyword evidence="8 11" id="KW-0675">Receptor</keyword>
<dbReference type="PROSITE" id="PS00237">
    <property type="entry name" value="G_PROTEIN_RECEP_F1_1"/>
    <property type="match status" value="1"/>
</dbReference>
<dbReference type="AlphaFoldDB" id="T1FY14"/>
<dbReference type="Pfam" id="PF00001">
    <property type="entry name" value="7tm_1"/>
    <property type="match status" value="1"/>
</dbReference>
<feature type="transmembrane region" description="Helical" evidence="12">
    <location>
        <begin position="52"/>
        <end position="77"/>
    </location>
</feature>
<evidence type="ECO:0000259" key="13">
    <source>
        <dbReference type="PROSITE" id="PS50262"/>
    </source>
</evidence>
<evidence type="ECO:0000256" key="5">
    <source>
        <dbReference type="ARBA" id="ARBA00023040"/>
    </source>
</evidence>